<proteinExistence type="inferred from homology"/>
<comment type="caution">
    <text evidence="5">The sequence shown here is derived from an EMBL/GenBank/DDBJ whole genome shotgun (WGS) entry which is preliminary data.</text>
</comment>
<name>A0ABP8EXU7_9MICO</name>
<evidence type="ECO:0000259" key="3">
    <source>
        <dbReference type="Pfam" id="PF02678"/>
    </source>
</evidence>
<organism evidence="5 6">
    <name type="scientific">Georgenia daeguensis</name>
    <dbReference type="NCBI Taxonomy" id="908355"/>
    <lineage>
        <taxon>Bacteria</taxon>
        <taxon>Bacillati</taxon>
        <taxon>Actinomycetota</taxon>
        <taxon>Actinomycetes</taxon>
        <taxon>Micrococcales</taxon>
        <taxon>Bogoriellaceae</taxon>
        <taxon>Georgenia</taxon>
    </lineage>
</organism>
<sequence length="415" mass="43401">MSGSATAERAAGVVTGCGTVGAGSDCGRAMGGRPVLGRDVMVLGKRVAGATLRPPPARPLRAGAGPVDVTSAGRHPQPGDTYAGVMTNLETRPQEQVCLTGPGTSAVELIEPRDVPLGGPRAMTVRRTLPSKQRSLIGAFCFADHYGPDDISASGGMDVPPHPHAGLQTVTWLFEGQVLHQDALGSVQTIQPGQLNLMTAGNGICHSEEGTLRRFPAQGRLHGVQLWTALPDADRAGERAFEHVADVPVFDIDGARVQVFMGTLGGVTSPARAYSPLVAAQLDIPAGARVRLPVDGAFEHGILLDGGDLTVDGTAVPEAWLAYLAPGPGEILLEAGEAPVRAVLMGGVPFGEQVLMWWNFVTRTHEEVLTARAQWQAAIAGEPEGVARFGRVTGYDGAPLPAPELPQVRLKPRAR</sequence>
<dbReference type="PANTHER" id="PTHR13903:SF8">
    <property type="entry name" value="PIRIN"/>
    <property type="match status" value="1"/>
</dbReference>
<evidence type="ECO:0000256" key="2">
    <source>
        <dbReference type="RuleBase" id="RU003457"/>
    </source>
</evidence>
<evidence type="ECO:0000259" key="4">
    <source>
        <dbReference type="Pfam" id="PF05726"/>
    </source>
</evidence>
<dbReference type="EMBL" id="BAABBA010000018">
    <property type="protein sequence ID" value="GAA4288829.1"/>
    <property type="molecule type" value="Genomic_DNA"/>
</dbReference>
<gene>
    <name evidence="5" type="ORF">GCM10022262_31890</name>
</gene>
<accession>A0ABP8EXU7</accession>
<dbReference type="SUPFAM" id="SSF51182">
    <property type="entry name" value="RmlC-like cupins"/>
    <property type="match status" value="1"/>
</dbReference>
<protein>
    <submittedName>
        <fullName evidence="5">Pirin family protein</fullName>
    </submittedName>
</protein>
<keyword evidence="6" id="KW-1185">Reference proteome</keyword>
<dbReference type="InterPro" id="IPR003829">
    <property type="entry name" value="Pirin_N_dom"/>
</dbReference>
<feature type="domain" description="Pirin N-terminal" evidence="3">
    <location>
        <begin position="124"/>
        <end position="227"/>
    </location>
</feature>
<dbReference type="PANTHER" id="PTHR13903">
    <property type="entry name" value="PIRIN-RELATED"/>
    <property type="match status" value="1"/>
</dbReference>
<dbReference type="Gene3D" id="2.60.120.10">
    <property type="entry name" value="Jelly Rolls"/>
    <property type="match status" value="1"/>
</dbReference>
<comment type="similarity">
    <text evidence="1 2">Belongs to the pirin family.</text>
</comment>
<dbReference type="InterPro" id="IPR008778">
    <property type="entry name" value="Pirin_C_dom"/>
</dbReference>
<dbReference type="InterPro" id="IPR011051">
    <property type="entry name" value="RmlC_Cupin_sf"/>
</dbReference>
<reference evidence="6" key="1">
    <citation type="journal article" date="2019" name="Int. J. Syst. Evol. Microbiol.">
        <title>The Global Catalogue of Microorganisms (GCM) 10K type strain sequencing project: providing services to taxonomists for standard genome sequencing and annotation.</title>
        <authorList>
            <consortium name="The Broad Institute Genomics Platform"/>
            <consortium name="The Broad Institute Genome Sequencing Center for Infectious Disease"/>
            <person name="Wu L."/>
            <person name="Ma J."/>
        </authorList>
    </citation>
    <scope>NUCLEOTIDE SEQUENCE [LARGE SCALE GENOMIC DNA]</scope>
    <source>
        <strain evidence="6">JCM 17459</strain>
    </source>
</reference>
<dbReference type="InterPro" id="IPR012093">
    <property type="entry name" value="Pirin"/>
</dbReference>
<evidence type="ECO:0000256" key="1">
    <source>
        <dbReference type="ARBA" id="ARBA00008416"/>
    </source>
</evidence>
<dbReference type="CDD" id="cd02247">
    <property type="entry name" value="cupin_pirin_C"/>
    <property type="match status" value="1"/>
</dbReference>
<dbReference type="Proteomes" id="UP001499841">
    <property type="component" value="Unassembled WGS sequence"/>
</dbReference>
<dbReference type="Pfam" id="PF05726">
    <property type="entry name" value="Pirin_C"/>
    <property type="match status" value="1"/>
</dbReference>
<evidence type="ECO:0000313" key="5">
    <source>
        <dbReference type="EMBL" id="GAA4288829.1"/>
    </source>
</evidence>
<feature type="domain" description="Pirin C-terminal" evidence="4">
    <location>
        <begin position="281"/>
        <end position="377"/>
    </location>
</feature>
<dbReference type="InterPro" id="IPR014710">
    <property type="entry name" value="RmlC-like_jellyroll"/>
</dbReference>
<evidence type="ECO:0000313" key="6">
    <source>
        <dbReference type="Proteomes" id="UP001499841"/>
    </source>
</evidence>
<dbReference type="Pfam" id="PF02678">
    <property type="entry name" value="Pirin"/>
    <property type="match status" value="1"/>
</dbReference>
<dbReference type="CDD" id="cd02909">
    <property type="entry name" value="cupin_pirin_N"/>
    <property type="match status" value="1"/>
</dbReference>